<dbReference type="Pfam" id="PF00122">
    <property type="entry name" value="E1-E2_ATPase"/>
    <property type="match status" value="1"/>
</dbReference>
<evidence type="ECO:0000256" key="10">
    <source>
        <dbReference type="ARBA" id="ARBA00022842"/>
    </source>
</evidence>
<feature type="region of interest" description="Disordered" evidence="16">
    <location>
        <begin position="1"/>
        <end position="31"/>
    </location>
</feature>
<dbReference type="PRINTS" id="PR00119">
    <property type="entry name" value="CATATPASE"/>
</dbReference>
<dbReference type="InterPro" id="IPR036163">
    <property type="entry name" value="HMA_dom_sf"/>
</dbReference>
<dbReference type="PROSITE" id="PS00154">
    <property type="entry name" value="ATPASE_E1_E2"/>
    <property type="match status" value="1"/>
</dbReference>
<feature type="transmembrane region" description="Helical" evidence="15">
    <location>
        <begin position="142"/>
        <end position="165"/>
    </location>
</feature>
<comment type="similarity">
    <text evidence="2 15">Belongs to the cation transport ATPase (P-type) (TC 3.A.3) family. Type IB subfamily.</text>
</comment>
<feature type="transmembrane region" description="Helical" evidence="15">
    <location>
        <begin position="729"/>
        <end position="748"/>
    </location>
</feature>
<dbReference type="SUPFAM" id="SSF81653">
    <property type="entry name" value="Calcium ATPase, transduction domain A"/>
    <property type="match status" value="1"/>
</dbReference>
<evidence type="ECO:0000256" key="4">
    <source>
        <dbReference type="ARBA" id="ARBA00022475"/>
    </source>
</evidence>
<dbReference type="InterPro" id="IPR006121">
    <property type="entry name" value="HMA_dom"/>
</dbReference>
<dbReference type="InterPro" id="IPR036412">
    <property type="entry name" value="HAD-like_sf"/>
</dbReference>
<dbReference type="CDD" id="cd00371">
    <property type="entry name" value="HMA"/>
    <property type="match status" value="1"/>
</dbReference>
<dbReference type="RefSeq" id="WP_327597843.1">
    <property type="nucleotide sequence ID" value="NZ_JAYXHS010000001.1"/>
</dbReference>
<evidence type="ECO:0000256" key="5">
    <source>
        <dbReference type="ARBA" id="ARBA00022553"/>
    </source>
</evidence>
<dbReference type="InterPro" id="IPR023214">
    <property type="entry name" value="HAD_sf"/>
</dbReference>
<evidence type="ECO:0000256" key="11">
    <source>
        <dbReference type="ARBA" id="ARBA00022967"/>
    </source>
</evidence>
<keyword evidence="6 15" id="KW-0812">Transmembrane</keyword>
<evidence type="ECO:0000256" key="3">
    <source>
        <dbReference type="ARBA" id="ARBA00022448"/>
    </source>
</evidence>
<comment type="caution">
    <text evidence="18">The sequence shown here is derived from an EMBL/GenBank/DDBJ whole genome shotgun (WGS) entry which is preliminary data.</text>
</comment>
<keyword evidence="14 15" id="KW-0472">Membrane</keyword>
<keyword evidence="13" id="KW-0406">Ion transport</keyword>
<feature type="transmembrane region" description="Helical" evidence="15">
    <location>
        <begin position="210"/>
        <end position="232"/>
    </location>
</feature>
<keyword evidence="10" id="KW-0460">Magnesium</keyword>
<dbReference type="SUPFAM" id="SSF56784">
    <property type="entry name" value="HAD-like"/>
    <property type="match status" value="1"/>
</dbReference>
<dbReference type="Gene3D" id="3.40.1110.10">
    <property type="entry name" value="Calcium-transporting ATPase, cytoplasmic domain N"/>
    <property type="match status" value="1"/>
</dbReference>
<name>A0ABU6K0E5_9RHOO</name>
<dbReference type="SUPFAM" id="SSF55008">
    <property type="entry name" value="HMA, heavy metal-associated domain"/>
    <property type="match status" value="1"/>
</dbReference>
<dbReference type="NCBIfam" id="TIGR01494">
    <property type="entry name" value="ATPase_P-type"/>
    <property type="match status" value="1"/>
</dbReference>
<evidence type="ECO:0000256" key="16">
    <source>
        <dbReference type="SAM" id="MobiDB-lite"/>
    </source>
</evidence>
<dbReference type="InterPro" id="IPR059000">
    <property type="entry name" value="ATPase_P-type_domA"/>
</dbReference>
<dbReference type="Pfam" id="PF00702">
    <property type="entry name" value="Hydrolase"/>
    <property type="match status" value="1"/>
</dbReference>
<dbReference type="Proteomes" id="UP001331561">
    <property type="component" value="Unassembled WGS sequence"/>
</dbReference>
<keyword evidence="19" id="KW-1185">Reference proteome</keyword>
<keyword evidence="12 15" id="KW-1133">Transmembrane helix</keyword>
<gene>
    <name evidence="18" type="ORF">VVD49_04040</name>
</gene>
<dbReference type="CDD" id="cd02079">
    <property type="entry name" value="P-type_ATPase_HM"/>
    <property type="match status" value="1"/>
</dbReference>
<dbReference type="Gene3D" id="2.70.150.10">
    <property type="entry name" value="Calcium-transporting ATPase, cytoplasmic transduction domain A"/>
    <property type="match status" value="1"/>
</dbReference>
<evidence type="ECO:0000256" key="14">
    <source>
        <dbReference type="ARBA" id="ARBA00023136"/>
    </source>
</evidence>
<dbReference type="NCBIfam" id="TIGR01512">
    <property type="entry name" value="ATPase-IB2_Cd"/>
    <property type="match status" value="1"/>
</dbReference>
<dbReference type="SUPFAM" id="SSF81665">
    <property type="entry name" value="Calcium ATPase, transmembrane domain M"/>
    <property type="match status" value="1"/>
</dbReference>
<feature type="transmembrane region" description="Helical" evidence="15">
    <location>
        <begin position="238"/>
        <end position="256"/>
    </location>
</feature>
<keyword evidence="11" id="KW-1278">Translocase</keyword>
<dbReference type="InterPro" id="IPR018303">
    <property type="entry name" value="ATPase_P-typ_P_site"/>
</dbReference>
<evidence type="ECO:0000256" key="8">
    <source>
        <dbReference type="ARBA" id="ARBA00022741"/>
    </source>
</evidence>
<dbReference type="Gene3D" id="3.30.70.100">
    <property type="match status" value="1"/>
</dbReference>
<protein>
    <submittedName>
        <fullName evidence="18">Cation-translocating P-type ATPase</fullName>
    </submittedName>
</protein>
<evidence type="ECO:0000256" key="7">
    <source>
        <dbReference type="ARBA" id="ARBA00022723"/>
    </source>
</evidence>
<dbReference type="PROSITE" id="PS50846">
    <property type="entry name" value="HMA_2"/>
    <property type="match status" value="1"/>
</dbReference>
<evidence type="ECO:0000256" key="13">
    <source>
        <dbReference type="ARBA" id="ARBA00023065"/>
    </source>
</evidence>
<dbReference type="PANTHER" id="PTHR43520:SF5">
    <property type="entry name" value="CATION-TRANSPORTING P-TYPE ATPASE-RELATED"/>
    <property type="match status" value="1"/>
</dbReference>
<dbReference type="NCBIfam" id="TIGR01511">
    <property type="entry name" value="ATPase-IB1_Cu"/>
    <property type="match status" value="1"/>
</dbReference>
<keyword evidence="8 15" id="KW-0547">Nucleotide-binding</keyword>
<dbReference type="Pfam" id="PF00403">
    <property type="entry name" value="HMA"/>
    <property type="match status" value="1"/>
</dbReference>
<keyword evidence="4 15" id="KW-1003">Cell membrane</keyword>
<dbReference type="InterPro" id="IPR023299">
    <property type="entry name" value="ATPase_P-typ_cyto_dom_N"/>
</dbReference>
<feature type="transmembrane region" description="Helical" evidence="15">
    <location>
        <begin position="394"/>
        <end position="416"/>
    </location>
</feature>
<feature type="transmembrane region" description="Helical" evidence="15">
    <location>
        <begin position="177"/>
        <end position="198"/>
    </location>
</feature>
<evidence type="ECO:0000256" key="15">
    <source>
        <dbReference type="RuleBase" id="RU362081"/>
    </source>
</evidence>
<dbReference type="InterPro" id="IPR008250">
    <property type="entry name" value="ATPase_P-typ_transduc_dom_A_sf"/>
</dbReference>
<feature type="domain" description="HMA" evidence="17">
    <location>
        <begin position="57"/>
        <end position="123"/>
    </location>
</feature>
<dbReference type="PANTHER" id="PTHR43520">
    <property type="entry name" value="ATP7, ISOFORM B"/>
    <property type="match status" value="1"/>
</dbReference>
<organism evidence="18 19">
    <name type="scientific">Uliginosibacterium silvisoli</name>
    <dbReference type="NCBI Taxonomy" id="3114758"/>
    <lineage>
        <taxon>Bacteria</taxon>
        <taxon>Pseudomonadati</taxon>
        <taxon>Pseudomonadota</taxon>
        <taxon>Betaproteobacteria</taxon>
        <taxon>Rhodocyclales</taxon>
        <taxon>Zoogloeaceae</taxon>
        <taxon>Uliginosibacterium</taxon>
    </lineage>
</organism>
<feature type="transmembrane region" description="Helical" evidence="15">
    <location>
        <begin position="422"/>
        <end position="446"/>
    </location>
</feature>
<evidence type="ECO:0000313" key="19">
    <source>
        <dbReference type="Proteomes" id="UP001331561"/>
    </source>
</evidence>
<dbReference type="Gene3D" id="3.40.50.1000">
    <property type="entry name" value="HAD superfamily/HAD-like"/>
    <property type="match status" value="1"/>
</dbReference>
<proteinExistence type="inferred from homology"/>
<evidence type="ECO:0000256" key="12">
    <source>
        <dbReference type="ARBA" id="ARBA00022989"/>
    </source>
</evidence>
<reference evidence="18 19" key="1">
    <citation type="submission" date="2024-01" db="EMBL/GenBank/DDBJ databases">
        <title>Uliginosibacterium soil sp. nov.</title>
        <authorList>
            <person name="Lv Y."/>
        </authorList>
    </citation>
    <scope>NUCLEOTIDE SEQUENCE [LARGE SCALE GENOMIC DNA]</scope>
    <source>
        <strain evidence="18 19">H3</strain>
    </source>
</reference>
<keyword evidence="5" id="KW-0597">Phosphoprotein</keyword>
<dbReference type="InterPro" id="IPR023298">
    <property type="entry name" value="ATPase_P-typ_TM_dom_sf"/>
</dbReference>
<keyword evidence="3" id="KW-0813">Transport</keyword>
<evidence type="ECO:0000256" key="1">
    <source>
        <dbReference type="ARBA" id="ARBA00004651"/>
    </source>
</evidence>
<sequence length="783" mass="83022">MPADTVLDPPLLSRDDASRAPLTPRAPGAAPAGDYRALDVAEVQAQFSRPTGTPHQIESWLLVEGMTCTSCAQGIERRLAARPGVISVDVNAAAGRARLVWDAQQVRLSTLFADIAALDYRPFPVQQIGTDLTRRDERRKALWRLFVAGFCMMQVMMYAAPAYFAEPGDLTPDMERLLKWASCVMSLPVLLFAATPFFSSAWRDLQARRVGMDVPVALGIVITFVASTASLLHPGGEAYFDSLTMFVFFLLGGRYLETLARGKAASSLESLTTRLPDSVERFDDWPTAHAGEHVVLHQLRVGDVLRVAVGQAFPADGVVLAGSSAVDEALLTGEARPIARQAGDAVVAGSYNLEAPLVMRVERLGAQSRFGEIVALMARAASEKPRLAALADRYASSFLIAVLLLAALAGIAWSFVDPARAVWVAVSVLVVTCPCALSLATPAAVLATSGLLARRGVLVSHPAALEALAGAGRVVFDKTGTLTHEQLALVALECLREGMGRDRVLALAMAMDAGSLHPVARALQRVALPECEAPGLTAVREVRGAGVEAVSGEHVYRLGSAAFAWPQWADRATHARGGVTVLLADERGPIAVLRFDEHLRDDACASVAALRAQQVEVSVLSGDRDINVRTVAAWAGIDDARGAQTPEDKLAVVTAWQSGSVPAQCIVMVGDGINDGPVLSRADVSIVMGSGAPLSQSDADLVLLSNRLADVPLAIAEARRMGRVIKQNIFWAAGYNLICVPLALFGLLPPWLAGLGMASSSLLVVLNALRLARPAVPLTAKES</sequence>
<dbReference type="InterPro" id="IPR027256">
    <property type="entry name" value="P-typ_ATPase_IB"/>
</dbReference>
<evidence type="ECO:0000256" key="6">
    <source>
        <dbReference type="ARBA" id="ARBA00022692"/>
    </source>
</evidence>
<dbReference type="PROSITE" id="PS01229">
    <property type="entry name" value="COF_2"/>
    <property type="match status" value="1"/>
</dbReference>
<evidence type="ECO:0000256" key="9">
    <source>
        <dbReference type="ARBA" id="ARBA00022840"/>
    </source>
</evidence>
<keyword evidence="7 15" id="KW-0479">Metal-binding</keyword>
<accession>A0ABU6K0E5</accession>
<dbReference type="NCBIfam" id="TIGR01525">
    <property type="entry name" value="ATPase-IB_hvy"/>
    <property type="match status" value="1"/>
</dbReference>
<keyword evidence="9 15" id="KW-0067">ATP-binding</keyword>
<dbReference type="InterPro" id="IPR001757">
    <property type="entry name" value="P_typ_ATPase"/>
</dbReference>
<comment type="subcellular location">
    <subcellularLocation>
        <location evidence="1">Cell membrane</location>
        <topology evidence="1">Multi-pass membrane protein</topology>
    </subcellularLocation>
</comment>
<evidence type="ECO:0000313" key="18">
    <source>
        <dbReference type="EMBL" id="MEC5384877.1"/>
    </source>
</evidence>
<evidence type="ECO:0000256" key="2">
    <source>
        <dbReference type="ARBA" id="ARBA00006024"/>
    </source>
</evidence>
<dbReference type="EMBL" id="JAYXHS010000001">
    <property type="protein sequence ID" value="MEC5384877.1"/>
    <property type="molecule type" value="Genomic_DNA"/>
</dbReference>
<evidence type="ECO:0000259" key="17">
    <source>
        <dbReference type="PROSITE" id="PS50846"/>
    </source>
</evidence>